<dbReference type="KEGG" id="bih:BIP78_0772"/>
<dbReference type="InterPro" id="IPR018163">
    <property type="entry name" value="Thr/Ala-tRNA-synth_IIc_edit"/>
</dbReference>
<accession>A0A410FUA6</accession>
<dbReference type="CDD" id="cd00673">
    <property type="entry name" value="AlaRS_core"/>
    <property type="match status" value="1"/>
</dbReference>
<dbReference type="SUPFAM" id="SSF101353">
    <property type="entry name" value="Putative anticodon-binding domain of alanyl-tRNA synthetase (AlaRS)"/>
    <property type="match status" value="1"/>
</dbReference>
<feature type="binding site" evidence="11">
    <location>
        <position position="560"/>
    </location>
    <ligand>
        <name>Zn(2+)</name>
        <dbReference type="ChEBI" id="CHEBI:29105"/>
    </ligand>
</feature>
<dbReference type="GO" id="GO:0006419">
    <property type="term" value="P:alanyl-tRNA aminoacylation"/>
    <property type="evidence" value="ECO:0007669"/>
    <property type="project" value="UniProtKB-UniRule"/>
</dbReference>
<comment type="similarity">
    <text evidence="1 11">Belongs to the class-II aminoacyl-tRNA synthetase family.</text>
</comment>
<dbReference type="PANTHER" id="PTHR11777:SF9">
    <property type="entry name" value="ALANINE--TRNA LIGASE, CYTOPLASMIC"/>
    <property type="match status" value="1"/>
</dbReference>
<comment type="subcellular location">
    <subcellularLocation>
        <location evidence="11">Cytoplasm</location>
    </subcellularLocation>
</comment>
<dbReference type="Gene3D" id="3.30.930.10">
    <property type="entry name" value="Bira Bifunctional Protein, Domain 2"/>
    <property type="match status" value="1"/>
</dbReference>
<dbReference type="SUPFAM" id="SSF55186">
    <property type="entry name" value="ThrRS/AlaRS common domain"/>
    <property type="match status" value="1"/>
</dbReference>
<sequence length="869" mass="95016">MTGHELRRLYLDYFRREGHRILPSAGLVPADPTLLFTSAGMVQFKDIFWGRVPPAHPRVTTCQKCFRTTDIERVGTTAYHHTFFEMLGNFSFGDYFKEGAIELAWRFLTRELALPGDRLWVSVYEQDEEAYTLWRDRIGIPAERIVRLGKDHNWWGPVGDRGPCGPDSEIFWDWGPNYGCGPSCRGPSCDCDRFSEIWNLVFMQYDARPDGTMQELGKKNIDTGMGLERMTAVLQGVQSNFDTDLFRPVVEAIAASARAAAADPRLRNLIADHIRGVVFLISDGVMPGSEAQGYVLRRILRRAVRAADVLGLPEGRLRTLVEPVVDTLGHAYPEIGDRRSLVEQVIAHEEKTFRRTLRSGESRLREVLAGLSVGQNVPGRVVFELHDTYGFPPELTAEIALEQGFTVDLAGYEREMEQQRVRSRQALGGSEAAVRVDVVGRGERVTKFVGYTELTLETTLERILVGPEAPDAVSAPTKAEFVLGQTPFYAEAGGQVADTGWIENLSRPGRAEVVDVQKSPHGTLHTVRVTEGEFQVGDRCRPVVDESRRRGIERAHTATHLLHAALRRVLGDHVIQAGSEVGPEEFRFDFTHFGPLSPAELARVEELALAPVLQNMVVVVEELPLEEAKERGAIAHFEEEYRGKERVRVVQVPGVSSELCGGTHVRRTGEIGPIVLLAEESVAAGTRRLRAVVGETAHRHLARLREERNQIAALVGVPVTELSAGVQRLLDEAQTLRRRVTVLEGELAALRSQGLLSSAREVGGTKLASAIVEGGADDAKRVADALAARLGRSVVVVGARDGTKAVVVAKVSDEPRVNAGELVRVASEALGGRGGGRAAFAQGGGPNGAALPQAIAEAIASAEARLRGA</sequence>
<comment type="cofactor">
    <cofactor evidence="11">
        <name>Zn(2+)</name>
        <dbReference type="ChEBI" id="CHEBI:29105"/>
    </cofactor>
    <text evidence="11">Binds 1 zinc ion per subunit.</text>
</comment>
<dbReference type="Pfam" id="PF01411">
    <property type="entry name" value="tRNA-synt_2c"/>
    <property type="match status" value="1"/>
</dbReference>
<evidence type="ECO:0000256" key="12">
    <source>
        <dbReference type="SAM" id="Coils"/>
    </source>
</evidence>
<dbReference type="NCBIfam" id="TIGR00344">
    <property type="entry name" value="alaS"/>
    <property type="match status" value="1"/>
</dbReference>
<evidence type="ECO:0000313" key="15">
    <source>
        <dbReference type="Proteomes" id="UP000287233"/>
    </source>
</evidence>
<dbReference type="GO" id="GO:0008270">
    <property type="term" value="F:zinc ion binding"/>
    <property type="evidence" value="ECO:0007669"/>
    <property type="project" value="UniProtKB-UniRule"/>
</dbReference>
<evidence type="ECO:0000256" key="7">
    <source>
        <dbReference type="ARBA" id="ARBA00022840"/>
    </source>
</evidence>
<evidence type="ECO:0000256" key="9">
    <source>
        <dbReference type="ARBA" id="ARBA00022917"/>
    </source>
</evidence>
<dbReference type="InterPro" id="IPR050058">
    <property type="entry name" value="Ala-tRNA_ligase"/>
</dbReference>
<dbReference type="Gene3D" id="6.10.250.550">
    <property type="match status" value="1"/>
</dbReference>
<dbReference type="Gene3D" id="3.30.980.10">
    <property type="entry name" value="Threonyl-trna Synthetase, Chain A, domain 2"/>
    <property type="match status" value="1"/>
</dbReference>
<evidence type="ECO:0000256" key="2">
    <source>
        <dbReference type="ARBA" id="ARBA00022555"/>
    </source>
</evidence>
<feature type="binding site" evidence="11">
    <location>
        <position position="660"/>
    </location>
    <ligand>
        <name>Zn(2+)</name>
        <dbReference type="ChEBI" id="CHEBI:29105"/>
    </ligand>
</feature>
<keyword evidence="8 11" id="KW-0694">RNA-binding</keyword>
<comment type="function">
    <text evidence="11">Catalyzes the attachment of alanine to tRNA(Ala) in a two-step reaction: alanine is first activated by ATP to form Ala-AMP and then transferred to the acceptor end of tRNA(Ala). Also edits incorrectly charged Ser-tRNA(Ala) and Gly-tRNA(Ala) via its editing domain.</text>
</comment>
<comment type="domain">
    <text evidence="11">Consists of three domains; the N-terminal catalytic domain, the editing domain and the C-terminal C-Ala domain. The editing domain removes incorrectly charged amino acids, while the C-Ala domain, along with tRNA(Ala), serves as a bridge to cooperatively bring together the editing and aminoacylation centers thus stimulating deacylation of misacylated tRNAs.</text>
</comment>
<organism evidence="14 15">
    <name type="scientific">Bipolaricaulis sibiricus</name>
    <dbReference type="NCBI Taxonomy" id="2501609"/>
    <lineage>
        <taxon>Bacteria</taxon>
        <taxon>Candidatus Bipolaricaulota</taxon>
        <taxon>Candidatus Bipolaricaulia</taxon>
        <taxon>Candidatus Bipolaricaulales</taxon>
        <taxon>Candidatus Bipolaricaulaceae</taxon>
        <taxon>Candidatus Bipolaricaulis</taxon>
    </lineage>
</organism>
<evidence type="ECO:0000256" key="4">
    <source>
        <dbReference type="ARBA" id="ARBA00022723"/>
    </source>
</evidence>
<dbReference type="InterPro" id="IPR003156">
    <property type="entry name" value="DHHA1_dom"/>
</dbReference>
<evidence type="ECO:0000256" key="10">
    <source>
        <dbReference type="ARBA" id="ARBA00023146"/>
    </source>
</evidence>
<dbReference type="Gene3D" id="3.10.310.40">
    <property type="match status" value="1"/>
</dbReference>
<evidence type="ECO:0000256" key="6">
    <source>
        <dbReference type="ARBA" id="ARBA00022833"/>
    </source>
</evidence>
<feature type="coiled-coil region" evidence="12">
    <location>
        <begin position="719"/>
        <end position="753"/>
    </location>
</feature>
<dbReference type="HAMAP" id="MF_00036_B">
    <property type="entry name" value="Ala_tRNA_synth_B"/>
    <property type="match status" value="1"/>
</dbReference>
<dbReference type="PANTHER" id="PTHR11777">
    <property type="entry name" value="ALANYL-TRNA SYNTHETASE"/>
    <property type="match status" value="1"/>
</dbReference>
<feature type="domain" description="Alanyl-transfer RNA synthetases family profile" evidence="13">
    <location>
        <begin position="1"/>
        <end position="703"/>
    </location>
</feature>
<dbReference type="SUPFAM" id="SSF55681">
    <property type="entry name" value="Class II aaRS and biotin synthetases"/>
    <property type="match status" value="1"/>
</dbReference>
<keyword evidence="7 11" id="KW-0067">ATP-binding</keyword>
<dbReference type="InterPro" id="IPR012947">
    <property type="entry name" value="tRNA_SAD"/>
</dbReference>
<dbReference type="FunFam" id="3.10.310.40:FF:000001">
    <property type="entry name" value="Alanine--tRNA ligase"/>
    <property type="match status" value="1"/>
</dbReference>
<feature type="binding site" evidence="11">
    <location>
        <position position="556"/>
    </location>
    <ligand>
        <name>Zn(2+)</name>
        <dbReference type="ChEBI" id="CHEBI:29105"/>
    </ligand>
</feature>
<dbReference type="GO" id="GO:0004813">
    <property type="term" value="F:alanine-tRNA ligase activity"/>
    <property type="evidence" value="ECO:0007669"/>
    <property type="project" value="UniProtKB-UniRule"/>
</dbReference>
<dbReference type="PRINTS" id="PR00980">
    <property type="entry name" value="TRNASYNTHALA"/>
</dbReference>
<dbReference type="InterPro" id="IPR018165">
    <property type="entry name" value="Ala-tRNA-synth_IIc_core"/>
</dbReference>
<proteinExistence type="inferred from homology"/>
<dbReference type="InterPro" id="IPR018164">
    <property type="entry name" value="Ala-tRNA-synth_IIc_N"/>
</dbReference>
<dbReference type="GO" id="GO:0005524">
    <property type="term" value="F:ATP binding"/>
    <property type="evidence" value="ECO:0007669"/>
    <property type="project" value="UniProtKB-UniRule"/>
</dbReference>
<feature type="binding site" evidence="11">
    <location>
        <position position="664"/>
    </location>
    <ligand>
        <name>Zn(2+)</name>
        <dbReference type="ChEBI" id="CHEBI:29105"/>
    </ligand>
</feature>
<dbReference type="PROSITE" id="PS50860">
    <property type="entry name" value="AA_TRNA_LIGASE_II_ALA"/>
    <property type="match status" value="1"/>
</dbReference>
<evidence type="ECO:0000256" key="11">
    <source>
        <dbReference type="HAMAP-Rule" id="MF_00036"/>
    </source>
</evidence>
<evidence type="ECO:0000256" key="1">
    <source>
        <dbReference type="ARBA" id="ARBA00008226"/>
    </source>
</evidence>
<keyword evidence="6 11" id="KW-0862">Zinc</keyword>
<dbReference type="Pfam" id="PF02272">
    <property type="entry name" value="DHHA1"/>
    <property type="match status" value="1"/>
</dbReference>
<keyword evidence="5 11" id="KW-0547">Nucleotide-binding</keyword>
<protein>
    <recommendedName>
        <fullName evidence="11">Alanine--tRNA ligase</fullName>
        <ecNumber evidence="11">6.1.1.7</ecNumber>
    </recommendedName>
    <alternativeName>
        <fullName evidence="11">Alanyl-tRNA synthetase</fullName>
        <shortName evidence="11">AlaRS</shortName>
    </alternativeName>
</protein>
<dbReference type="EMBL" id="CP034928">
    <property type="protein sequence ID" value="QAA76538.1"/>
    <property type="molecule type" value="Genomic_DNA"/>
</dbReference>
<gene>
    <name evidence="11" type="primary">alaS</name>
    <name evidence="14" type="ORF">BIP78_0772</name>
</gene>
<dbReference type="FunFam" id="3.30.980.10:FF:000004">
    <property type="entry name" value="Alanine--tRNA ligase, cytoplasmic"/>
    <property type="match status" value="1"/>
</dbReference>
<reference evidence="15" key="1">
    <citation type="submission" date="2018-12" db="EMBL/GenBank/DDBJ databases">
        <title>Complete genome sequence of an uncultured bacterium of the candidate phylum Bipolaricaulota.</title>
        <authorList>
            <person name="Kadnikov V.V."/>
            <person name="Mardanov A.V."/>
            <person name="Beletsky A.V."/>
            <person name="Frank Y.A."/>
            <person name="Karnachuk O.V."/>
            <person name="Ravin N.V."/>
        </authorList>
    </citation>
    <scope>NUCLEOTIDE SEQUENCE [LARGE SCALE GENOMIC DNA]</scope>
</reference>
<dbReference type="GO" id="GO:0005829">
    <property type="term" value="C:cytosol"/>
    <property type="evidence" value="ECO:0007669"/>
    <property type="project" value="TreeGrafter"/>
</dbReference>
<dbReference type="GO" id="GO:0002161">
    <property type="term" value="F:aminoacyl-tRNA deacylase activity"/>
    <property type="evidence" value="ECO:0007669"/>
    <property type="project" value="TreeGrafter"/>
</dbReference>
<keyword evidence="11" id="KW-0963">Cytoplasm</keyword>
<dbReference type="InterPro" id="IPR018162">
    <property type="entry name" value="Ala-tRNA-ligase_IIc_anticod-bd"/>
</dbReference>
<name>A0A410FUA6_BIPS1</name>
<evidence type="ECO:0000259" key="13">
    <source>
        <dbReference type="PROSITE" id="PS50860"/>
    </source>
</evidence>
<dbReference type="InterPro" id="IPR009000">
    <property type="entry name" value="Transl_B-barrel_sf"/>
</dbReference>
<evidence type="ECO:0000313" key="14">
    <source>
        <dbReference type="EMBL" id="QAA76538.1"/>
    </source>
</evidence>
<dbReference type="Proteomes" id="UP000287233">
    <property type="component" value="Chromosome"/>
</dbReference>
<comment type="catalytic activity">
    <reaction evidence="11">
        <text>tRNA(Ala) + L-alanine + ATP = L-alanyl-tRNA(Ala) + AMP + diphosphate</text>
        <dbReference type="Rhea" id="RHEA:12540"/>
        <dbReference type="Rhea" id="RHEA-COMP:9657"/>
        <dbReference type="Rhea" id="RHEA-COMP:9923"/>
        <dbReference type="ChEBI" id="CHEBI:30616"/>
        <dbReference type="ChEBI" id="CHEBI:33019"/>
        <dbReference type="ChEBI" id="CHEBI:57972"/>
        <dbReference type="ChEBI" id="CHEBI:78442"/>
        <dbReference type="ChEBI" id="CHEBI:78497"/>
        <dbReference type="ChEBI" id="CHEBI:456215"/>
        <dbReference type="EC" id="6.1.1.7"/>
    </reaction>
</comment>
<dbReference type="AlphaFoldDB" id="A0A410FUA6"/>
<keyword evidence="12" id="KW-0175">Coiled coil</keyword>
<dbReference type="Pfam" id="PF07973">
    <property type="entry name" value="tRNA_SAD"/>
    <property type="match status" value="1"/>
</dbReference>
<dbReference type="FunFam" id="3.30.930.10:FF:000004">
    <property type="entry name" value="Alanine--tRNA ligase"/>
    <property type="match status" value="1"/>
</dbReference>
<dbReference type="Gene3D" id="2.40.30.130">
    <property type="match status" value="1"/>
</dbReference>
<keyword evidence="4 11" id="KW-0479">Metal-binding</keyword>
<dbReference type="SUPFAM" id="SSF50447">
    <property type="entry name" value="Translation proteins"/>
    <property type="match status" value="1"/>
</dbReference>
<keyword evidence="10 11" id="KW-0030">Aminoacyl-tRNA synthetase</keyword>
<dbReference type="EC" id="6.1.1.7" evidence="11"/>
<dbReference type="InterPro" id="IPR002318">
    <property type="entry name" value="Ala-tRNA-lgiase_IIc"/>
</dbReference>
<dbReference type="InterPro" id="IPR045864">
    <property type="entry name" value="aa-tRNA-synth_II/BPL/LPL"/>
</dbReference>
<dbReference type="Gene3D" id="3.30.54.20">
    <property type="match status" value="1"/>
</dbReference>
<dbReference type="InterPro" id="IPR023033">
    <property type="entry name" value="Ala_tRNA_ligase_euk/bac"/>
</dbReference>
<evidence type="ECO:0000256" key="3">
    <source>
        <dbReference type="ARBA" id="ARBA00022598"/>
    </source>
</evidence>
<evidence type="ECO:0000256" key="8">
    <source>
        <dbReference type="ARBA" id="ARBA00022884"/>
    </source>
</evidence>
<dbReference type="SMART" id="SM00863">
    <property type="entry name" value="tRNA_SAD"/>
    <property type="match status" value="1"/>
</dbReference>
<evidence type="ECO:0000256" key="5">
    <source>
        <dbReference type="ARBA" id="ARBA00022741"/>
    </source>
</evidence>
<keyword evidence="9 11" id="KW-0648">Protein biosynthesis</keyword>
<keyword evidence="2 11" id="KW-0820">tRNA-binding</keyword>
<dbReference type="GO" id="GO:0000049">
    <property type="term" value="F:tRNA binding"/>
    <property type="evidence" value="ECO:0007669"/>
    <property type="project" value="UniProtKB-KW"/>
</dbReference>
<keyword evidence="3 11" id="KW-0436">Ligase</keyword>